<reference evidence="1" key="1">
    <citation type="submission" date="2014-09" db="EMBL/GenBank/DDBJ databases">
        <authorList>
            <person name="Magalhaes I.L.F."/>
            <person name="Oliveira U."/>
            <person name="Santos F.R."/>
            <person name="Vidigal T.H.D.A."/>
            <person name="Brescovit A.D."/>
            <person name="Santos A.J."/>
        </authorList>
    </citation>
    <scope>NUCLEOTIDE SEQUENCE</scope>
    <source>
        <tissue evidence="1">Shoot tissue taken approximately 20 cm above the soil surface</tissue>
    </source>
</reference>
<name>A0A0A9FAV3_ARUDO</name>
<reference evidence="1" key="2">
    <citation type="journal article" date="2015" name="Data Brief">
        <title>Shoot transcriptome of the giant reed, Arundo donax.</title>
        <authorList>
            <person name="Barrero R.A."/>
            <person name="Guerrero F.D."/>
            <person name="Moolhuijzen P."/>
            <person name="Goolsby J.A."/>
            <person name="Tidwell J."/>
            <person name="Bellgard S.E."/>
            <person name="Bellgard M.I."/>
        </authorList>
    </citation>
    <scope>NUCLEOTIDE SEQUENCE</scope>
    <source>
        <tissue evidence="1">Shoot tissue taken approximately 20 cm above the soil surface</tissue>
    </source>
</reference>
<evidence type="ECO:0000313" key="1">
    <source>
        <dbReference type="EMBL" id="JAE10125.1"/>
    </source>
</evidence>
<dbReference type="EMBL" id="GBRH01187771">
    <property type="protein sequence ID" value="JAE10125.1"/>
    <property type="molecule type" value="Transcribed_RNA"/>
</dbReference>
<organism evidence="1">
    <name type="scientific">Arundo donax</name>
    <name type="common">Giant reed</name>
    <name type="synonym">Donax arundinaceus</name>
    <dbReference type="NCBI Taxonomy" id="35708"/>
    <lineage>
        <taxon>Eukaryota</taxon>
        <taxon>Viridiplantae</taxon>
        <taxon>Streptophyta</taxon>
        <taxon>Embryophyta</taxon>
        <taxon>Tracheophyta</taxon>
        <taxon>Spermatophyta</taxon>
        <taxon>Magnoliopsida</taxon>
        <taxon>Liliopsida</taxon>
        <taxon>Poales</taxon>
        <taxon>Poaceae</taxon>
        <taxon>PACMAD clade</taxon>
        <taxon>Arundinoideae</taxon>
        <taxon>Arundineae</taxon>
        <taxon>Arundo</taxon>
    </lineage>
</organism>
<sequence length="29" mass="3283">MVDPSTCSRSSYRLTTHQDKNVTIVSDKI</sequence>
<dbReference type="AlphaFoldDB" id="A0A0A9FAV3"/>
<proteinExistence type="predicted"/>
<protein>
    <submittedName>
        <fullName evidence="1">Uncharacterized protein</fullName>
    </submittedName>
</protein>
<accession>A0A0A9FAV3</accession>